<evidence type="ECO:0000313" key="2">
    <source>
        <dbReference type="Proteomes" id="UP000283880"/>
    </source>
</evidence>
<dbReference type="RefSeq" id="WP_007719702.1">
    <property type="nucleotide sequence ID" value="NZ_JAWRJJ010000495.1"/>
</dbReference>
<evidence type="ECO:0000313" key="1">
    <source>
        <dbReference type="EMBL" id="RGX24581.1"/>
    </source>
</evidence>
<sequence length="236" mass="25293">MKKSHVFAVCLAVLCLCLWGCGGKKPDTLELVEKKGKLVVALSGESEGDMSRAWAESLEREVIESLGSRLGVEVLYEYMEEGQGVQAVAEGRADIAAGAVILEESGNTGYSITYGCRPVYIATVSGGVSFPGELANSKVGFDPGVGQRVKNQLYSVTGLTIEDVDNADLAEASIGEGKIAGYICGEAEARKLLSRGGLAVRDFSGIQRESYAFYAGEEQYRMLSELNRLLTEKLKD</sequence>
<dbReference type="Proteomes" id="UP000283880">
    <property type="component" value="Unassembled WGS sequence"/>
</dbReference>
<gene>
    <name evidence="1" type="ORF">DWV29_22715</name>
</gene>
<accession>A0A413F9C8</accession>
<dbReference type="AlphaFoldDB" id="A0A413F9C8"/>
<name>A0A413F9C8_9FIRM</name>
<organism evidence="1 2">
    <name type="scientific">Enterocloster asparagiformis</name>
    <dbReference type="NCBI Taxonomy" id="333367"/>
    <lineage>
        <taxon>Bacteria</taxon>
        <taxon>Bacillati</taxon>
        <taxon>Bacillota</taxon>
        <taxon>Clostridia</taxon>
        <taxon>Lachnospirales</taxon>
        <taxon>Lachnospiraceae</taxon>
        <taxon>Enterocloster</taxon>
    </lineage>
</organism>
<dbReference type="EMBL" id="QSBM01000021">
    <property type="protein sequence ID" value="RGX24581.1"/>
    <property type="molecule type" value="Genomic_DNA"/>
</dbReference>
<reference evidence="1 2" key="1">
    <citation type="submission" date="2018-08" db="EMBL/GenBank/DDBJ databases">
        <title>A genome reference for cultivated species of the human gut microbiota.</title>
        <authorList>
            <person name="Zou Y."/>
            <person name="Xue W."/>
            <person name="Luo G."/>
        </authorList>
    </citation>
    <scope>NUCLEOTIDE SEQUENCE [LARGE SCALE GENOMIC DNA]</scope>
    <source>
        <strain evidence="1 2">AF04-15</strain>
    </source>
</reference>
<comment type="caution">
    <text evidence="1">The sequence shown here is derived from an EMBL/GenBank/DDBJ whole genome shotgun (WGS) entry which is preliminary data.</text>
</comment>
<proteinExistence type="predicted"/>
<dbReference type="SUPFAM" id="SSF53850">
    <property type="entry name" value="Periplasmic binding protein-like II"/>
    <property type="match status" value="1"/>
</dbReference>
<protein>
    <submittedName>
        <fullName evidence="1">Uncharacterized protein</fullName>
    </submittedName>
</protein>
<dbReference type="Gene3D" id="3.40.190.10">
    <property type="entry name" value="Periplasmic binding protein-like II"/>
    <property type="match status" value="2"/>
</dbReference>